<organism evidence="1 2">
    <name type="scientific">Chaetomium fimeti</name>
    <dbReference type="NCBI Taxonomy" id="1854472"/>
    <lineage>
        <taxon>Eukaryota</taxon>
        <taxon>Fungi</taxon>
        <taxon>Dikarya</taxon>
        <taxon>Ascomycota</taxon>
        <taxon>Pezizomycotina</taxon>
        <taxon>Sordariomycetes</taxon>
        <taxon>Sordariomycetidae</taxon>
        <taxon>Sordariales</taxon>
        <taxon>Chaetomiaceae</taxon>
        <taxon>Chaetomium</taxon>
    </lineage>
</organism>
<accession>A0AAE0HEL1</accession>
<sequence length="165" mass="17209">MARLPMHPLEAQWWTGDADTEGNEIGPYLTSGRETSVSAWLEMSAQVGVPSDLSGGQHAHCLATYGTEAGDATVDPQNLMIQPSTFGLDFSGQVPGADFDPPFPGASLESDHLGEAVYYGTGPADAPNPAPTYPEFDPYSPAGDSIPGAPVFSAAFSPVSHVLDN</sequence>
<name>A0AAE0HEL1_9PEZI</name>
<dbReference type="GeneID" id="87835890"/>
<comment type="caution">
    <text evidence="1">The sequence shown here is derived from an EMBL/GenBank/DDBJ whole genome shotgun (WGS) entry which is preliminary data.</text>
</comment>
<dbReference type="Proteomes" id="UP001278766">
    <property type="component" value="Unassembled WGS sequence"/>
</dbReference>
<evidence type="ECO:0000313" key="2">
    <source>
        <dbReference type="Proteomes" id="UP001278766"/>
    </source>
</evidence>
<proteinExistence type="predicted"/>
<dbReference type="RefSeq" id="XP_062657745.1">
    <property type="nucleotide sequence ID" value="XM_062798942.1"/>
</dbReference>
<keyword evidence="2" id="KW-1185">Reference proteome</keyword>
<reference evidence="1" key="1">
    <citation type="journal article" date="2023" name="Mol. Phylogenet. Evol.">
        <title>Genome-scale phylogeny and comparative genomics of the fungal order Sordariales.</title>
        <authorList>
            <person name="Hensen N."/>
            <person name="Bonometti L."/>
            <person name="Westerberg I."/>
            <person name="Brannstrom I.O."/>
            <person name="Guillou S."/>
            <person name="Cros-Aarteil S."/>
            <person name="Calhoun S."/>
            <person name="Haridas S."/>
            <person name="Kuo A."/>
            <person name="Mondo S."/>
            <person name="Pangilinan J."/>
            <person name="Riley R."/>
            <person name="LaButti K."/>
            <person name="Andreopoulos B."/>
            <person name="Lipzen A."/>
            <person name="Chen C."/>
            <person name="Yan M."/>
            <person name="Daum C."/>
            <person name="Ng V."/>
            <person name="Clum A."/>
            <person name="Steindorff A."/>
            <person name="Ohm R.A."/>
            <person name="Martin F."/>
            <person name="Silar P."/>
            <person name="Natvig D.O."/>
            <person name="Lalanne C."/>
            <person name="Gautier V."/>
            <person name="Ament-Velasquez S.L."/>
            <person name="Kruys A."/>
            <person name="Hutchinson M.I."/>
            <person name="Powell A.J."/>
            <person name="Barry K."/>
            <person name="Miller A.N."/>
            <person name="Grigoriev I.V."/>
            <person name="Debuchy R."/>
            <person name="Gladieux P."/>
            <person name="Hiltunen Thoren M."/>
            <person name="Johannesson H."/>
        </authorList>
    </citation>
    <scope>NUCLEOTIDE SEQUENCE</scope>
    <source>
        <strain evidence="1">CBS 168.71</strain>
    </source>
</reference>
<gene>
    <name evidence="1" type="ORF">B0H64DRAFT_182668</name>
</gene>
<protein>
    <submittedName>
        <fullName evidence="1">Uncharacterized protein</fullName>
    </submittedName>
</protein>
<dbReference type="EMBL" id="JAUEPN010000005">
    <property type="protein sequence ID" value="KAK3294231.1"/>
    <property type="molecule type" value="Genomic_DNA"/>
</dbReference>
<evidence type="ECO:0000313" key="1">
    <source>
        <dbReference type="EMBL" id="KAK3294231.1"/>
    </source>
</evidence>
<dbReference type="AlphaFoldDB" id="A0AAE0HEL1"/>
<reference evidence="1" key="2">
    <citation type="submission" date="2023-06" db="EMBL/GenBank/DDBJ databases">
        <authorList>
            <consortium name="Lawrence Berkeley National Laboratory"/>
            <person name="Haridas S."/>
            <person name="Hensen N."/>
            <person name="Bonometti L."/>
            <person name="Westerberg I."/>
            <person name="Brannstrom I.O."/>
            <person name="Guillou S."/>
            <person name="Cros-Aarteil S."/>
            <person name="Calhoun S."/>
            <person name="Kuo A."/>
            <person name="Mondo S."/>
            <person name="Pangilinan J."/>
            <person name="Riley R."/>
            <person name="Labutti K."/>
            <person name="Andreopoulos B."/>
            <person name="Lipzen A."/>
            <person name="Chen C."/>
            <person name="Yanf M."/>
            <person name="Daum C."/>
            <person name="Ng V."/>
            <person name="Clum A."/>
            <person name="Steindorff A."/>
            <person name="Ohm R."/>
            <person name="Martin F."/>
            <person name="Silar P."/>
            <person name="Natvig D."/>
            <person name="Lalanne C."/>
            <person name="Gautier V."/>
            <person name="Ament-Velasquez S.L."/>
            <person name="Kruys A."/>
            <person name="Hutchinson M.I."/>
            <person name="Powell A.J."/>
            <person name="Barry K."/>
            <person name="Miller A.N."/>
            <person name="Grigoriev I.V."/>
            <person name="Debuchy R."/>
            <person name="Gladieux P."/>
            <person name="Thoren M.H."/>
            <person name="Johannesson H."/>
        </authorList>
    </citation>
    <scope>NUCLEOTIDE SEQUENCE</scope>
    <source>
        <strain evidence="1">CBS 168.71</strain>
    </source>
</reference>